<comment type="caution">
    <text evidence="1">The sequence shown here is derived from an EMBL/GenBank/DDBJ whole genome shotgun (WGS) entry which is preliminary data.</text>
</comment>
<evidence type="ECO:0000313" key="2">
    <source>
        <dbReference type="Proteomes" id="UP001519535"/>
    </source>
</evidence>
<dbReference type="Proteomes" id="UP001519535">
    <property type="component" value="Unassembled WGS sequence"/>
</dbReference>
<dbReference type="EMBL" id="JAHCLR010000018">
    <property type="protein sequence ID" value="MBS9534056.1"/>
    <property type="molecule type" value="Genomic_DNA"/>
</dbReference>
<protein>
    <submittedName>
        <fullName evidence="1">Uncharacterized protein</fullName>
    </submittedName>
</protein>
<dbReference type="RefSeq" id="WP_214092938.1">
    <property type="nucleotide sequence ID" value="NZ_JAHCLR010000018.1"/>
</dbReference>
<evidence type="ECO:0000313" key="1">
    <source>
        <dbReference type="EMBL" id="MBS9534056.1"/>
    </source>
</evidence>
<name>A0ABS5RIH1_9MYCO</name>
<organism evidence="1 2">
    <name type="scientific">Mycolicibacter acidiphilus</name>
    <dbReference type="NCBI Taxonomy" id="2835306"/>
    <lineage>
        <taxon>Bacteria</taxon>
        <taxon>Bacillati</taxon>
        <taxon>Actinomycetota</taxon>
        <taxon>Actinomycetes</taxon>
        <taxon>Mycobacteriales</taxon>
        <taxon>Mycobacteriaceae</taxon>
        <taxon>Mycolicibacter</taxon>
    </lineage>
</organism>
<accession>A0ABS5RIH1</accession>
<gene>
    <name evidence="1" type="ORF">KIH27_10720</name>
</gene>
<proteinExistence type="predicted"/>
<sequence>MTLEEFQIDIYGIVTEVATAVANFLDKNNLYILDGLDALLEAISTILSVTEYVLGEVQDAVCDLAGG</sequence>
<reference evidence="1 2" key="1">
    <citation type="submission" date="2021-05" db="EMBL/GenBank/DDBJ databases">
        <title>Mycobacterium acidophilum sp. nov., an extremely acid-tolerant member of the genus Mycobacterium.</title>
        <authorList>
            <person name="Xia J."/>
        </authorList>
    </citation>
    <scope>NUCLEOTIDE SEQUENCE [LARGE SCALE GENOMIC DNA]</scope>
    <source>
        <strain evidence="1 2">M1</strain>
    </source>
</reference>
<keyword evidence="2" id="KW-1185">Reference proteome</keyword>